<protein>
    <submittedName>
        <fullName evidence="1">Type VI secretion system protein</fullName>
    </submittedName>
</protein>
<comment type="caution">
    <text evidence="1">The sequence shown here is derived from an EMBL/GenBank/DDBJ whole genome shotgun (WGS) entry which is preliminary data.</text>
</comment>
<dbReference type="AlphaFoldDB" id="A0A4Q7XZ97"/>
<sequence length="155" mass="16994">MRRSRLFFTLVGLFCGACVVGCSSIRKVSHLSGQITLDAMVAPDANQNMPVAVDLLIVDDKKTLAEVSAFTAQAWFDKRTTYLRMHPTTVHVSSWEWIPGQQLASIKIPQTAVADGILLFANYSTAGDHNAVLPKNGTIRIEFGPKDFKILSNSN</sequence>
<gene>
    <name evidence="1" type="ORF">BDD14_6370</name>
</gene>
<reference evidence="1 2" key="1">
    <citation type="submission" date="2019-02" db="EMBL/GenBank/DDBJ databases">
        <title>Genomic Encyclopedia of Archaeal and Bacterial Type Strains, Phase II (KMG-II): from individual species to whole genera.</title>
        <authorList>
            <person name="Goeker M."/>
        </authorList>
    </citation>
    <scope>NUCLEOTIDE SEQUENCE [LARGE SCALE GENOMIC DNA]</scope>
    <source>
        <strain evidence="1 2">DSM 18101</strain>
    </source>
</reference>
<proteinExistence type="predicted"/>
<dbReference type="EMBL" id="SHKW01000007">
    <property type="protein sequence ID" value="RZU29752.1"/>
    <property type="molecule type" value="Genomic_DNA"/>
</dbReference>
<dbReference type="RefSeq" id="WP_130425056.1">
    <property type="nucleotide sequence ID" value="NZ_SHKW01000007.1"/>
</dbReference>
<keyword evidence="2" id="KW-1185">Reference proteome</keyword>
<evidence type="ECO:0000313" key="2">
    <source>
        <dbReference type="Proteomes" id="UP000292958"/>
    </source>
</evidence>
<name>A0A4Q7XZ97_9BACT</name>
<dbReference type="Proteomes" id="UP000292958">
    <property type="component" value="Unassembled WGS sequence"/>
</dbReference>
<organism evidence="1 2">
    <name type="scientific">Edaphobacter modestus</name>
    <dbReference type="NCBI Taxonomy" id="388466"/>
    <lineage>
        <taxon>Bacteria</taxon>
        <taxon>Pseudomonadati</taxon>
        <taxon>Acidobacteriota</taxon>
        <taxon>Terriglobia</taxon>
        <taxon>Terriglobales</taxon>
        <taxon>Acidobacteriaceae</taxon>
        <taxon>Edaphobacter</taxon>
    </lineage>
</organism>
<dbReference type="OrthoDB" id="8588447at2"/>
<evidence type="ECO:0000313" key="1">
    <source>
        <dbReference type="EMBL" id="RZU29752.1"/>
    </source>
</evidence>
<accession>A0A4Q7XZ97</accession>